<evidence type="ECO:0000313" key="14">
    <source>
        <dbReference type="EMBL" id="GAA2195328.1"/>
    </source>
</evidence>
<dbReference type="Pfam" id="PF05721">
    <property type="entry name" value="PhyH"/>
    <property type="match status" value="1"/>
</dbReference>
<dbReference type="EC" id="1.14.11.55" evidence="10"/>
<comment type="function">
    <text evidence="2">Involved in the biosynthesis of 5-hydroxyectoine, called compatible solute, which helps organisms to survive extreme osmotic stress by acting as a highly soluble organic osmolyte. Catalyzes the 2-oxoglutarate-dependent selective hydroxylation of L-ectoine to yield (4S,5S)-5-hydroxyectoine.</text>
</comment>
<accession>A0ABN3BFH6</accession>
<dbReference type="EMBL" id="BAAAOQ010000007">
    <property type="protein sequence ID" value="GAA2195328.1"/>
    <property type="molecule type" value="Genomic_DNA"/>
</dbReference>
<keyword evidence="7 11" id="KW-0560">Oxidoreductase</keyword>
<evidence type="ECO:0000313" key="15">
    <source>
        <dbReference type="Proteomes" id="UP001501391"/>
    </source>
</evidence>
<dbReference type="RefSeq" id="WP_346162671.1">
    <property type="nucleotide sequence ID" value="NZ_BAAAOQ010000007.1"/>
</dbReference>
<keyword evidence="8 11" id="KW-0408">Iron</keyword>
<dbReference type="NCBIfam" id="TIGR02408">
    <property type="entry name" value="ectoine_ThpD"/>
    <property type="match status" value="1"/>
</dbReference>
<gene>
    <name evidence="14" type="primary">thpD_2</name>
    <name evidence="14" type="ORF">GCM10009787_25010</name>
</gene>
<name>A0ABN3BFH6_9ACTN</name>
<evidence type="ECO:0000256" key="4">
    <source>
        <dbReference type="ARBA" id="ARBA00011738"/>
    </source>
</evidence>
<dbReference type="InterPro" id="IPR008775">
    <property type="entry name" value="Phytyl_CoA_dOase-like"/>
</dbReference>
<dbReference type="SUPFAM" id="SSF51197">
    <property type="entry name" value="Clavaminate synthase-like"/>
    <property type="match status" value="1"/>
</dbReference>
<keyword evidence="5 11" id="KW-0479">Metal-binding</keyword>
<dbReference type="Proteomes" id="UP001501391">
    <property type="component" value="Unassembled WGS sequence"/>
</dbReference>
<comment type="subunit">
    <text evidence="4">Homodimer.</text>
</comment>
<organism evidence="14 15">
    <name type="scientific">Streptomyces bangladeshensis</name>
    <dbReference type="NCBI Taxonomy" id="295352"/>
    <lineage>
        <taxon>Bacteria</taxon>
        <taxon>Bacillati</taxon>
        <taxon>Actinomycetota</taxon>
        <taxon>Actinomycetes</taxon>
        <taxon>Kitasatosporales</taxon>
        <taxon>Streptomycetaceae</taxon>
        <taxon>Streptomyces</taxon>
    </lineage>
</organism>
<feature type="region of interest" description="Disordered" evidence="12">
    <location>
        <begin position="1"/>
        <end position="28"/>
    </location>
</feature>
<evidence type="ECO:0000256" key="8">
    <source>
        <dbReference type="ARBA" id="ARBA00023004"/>
    </source>
</evidence>
<evidence type="ECO:0000256" key="9">
    <source>
        <dbReference type="ARBA" id="ARBA00049228"/>
    </source>
</evidence>
<evidence type="ECO:0000259" key="13">
    <source>
        <dbReference type="PROSITE" id="PS51471"/>
    </source>
</evidence>
<evidence type="ECO:0000256" key="7">
    <source>
        <dbReference type="ARBA" id="ARBA00023002"/>
    </source>
</evidence>
<evidence type="ECO:0000256" key="11">
    <source>
        <dbReference type="RuleBase" id="RU003682"/>
    </source>
</evidence>
<comment type="similarity">
    <text evidence="11">Belongs to the iron/ascorbate-dependent oxidoreductase family.</text>
</comment>
<evidence type="ECO:0000256" key="12">
    <source>
        <dbReference type="SAM" id="MobiDB-lite"/>
    </source>
</evidence>
<dbReference type="PROSITE" id="PS51471">
    <property type="entry name" value="FE2OG_OXY"/>
    <property type="match status" value="1"/>
</dbReference>
<protein>
    <recommendedName>
        <fullName evidence="10">Ectoine hydroxylase</fullName>
        <ecNumber evidence="10">1.14.11.55</ecNumber>
    </recommendedName>
</protein>
<evidence type="ECO:0000256" key="10">
    <source>
        <dbReference type="NCBIfam" id="TIGR02408"/>
    </source>
</evidence>
<evidence type="ECO:0000256" key="2">
    <source>
        <dbReference type="ARBA" id="ARBA00004063"/>
    </source>
</evidence>
<dbReference type="Gene3D" id="2.60.120.620">
    <property type="entry name" value="q2cbj1_9rhob like domain"/>
    <property type="match status" value="1"/>
</dbReference>
<proteinExistence type="inferred from homology"/>
<evidence type="ECO:0000256" key="3">
    <source>
        <dbReference type="ARBA" id="ARBA00007851"/>
    </source>
</evidence>
<dbReference type="PANTHER" id="PTHR20883">
    <property type="entry name" value="PHYTANOYL-COA DIOXYGENASE DOMAIN CONTAINING 1"/>
    <property type="match status" value="1"/>
</dbReference>
<dbReference type="PANTHER" id="PTHR20883:SF48">
    <property type="entry name" value="ECTOINE DIOXYGENASE"/>
    <property type="match status" value="1"/>
</dbReference>
<feature type="domain" description="Fe2OG dioxygenase" evidence="13">
    <location>
        <begin position="133"/>
        <end position="276"/>
    </location>
</feature>
<evidence type="ECO:0000256" key="6">
    <source>
        <dbReference type="ARBA" id="ARBA00022964"/>
    </source>
</evidence>
<comment type="cofactor">
    <cofactor evidence="1">
        <name>Fe(2+)</name>
        <dbReference type="ChEBI" id="CHEBI:29033"/>
    </cofactor>
</comment>
<feature type="region of interest" description="Disordered" evidence="12">
    <location>
        <begin position="200"/>
        <end position="221"/>
    </location>
</feature>
<sequence>MTSTVRPADAGDDLYPTRTPGAAAPFPRRHPVVWRPAADGPLSAAELTAYDRDGCLHFEALLPAEQTAACLAETARLTADPALRDSGRVVPEPDGDGIRSVFEVHALSDTFRAIVHSARLAGIARQILGSDVYVHQTRVNLKPAFDGSGFGWHSDFETWHSEDGMPAPRALSLSVALTENAPYNGPLMIIPGAHRTFVPSAGETPPDYHRTSLRGKNLPAGPADRTAVAALARELGIRQFTGPAGSAVAFDSNSLHASAPNVSPFPRTNLFVVYNSVENAIGTPYAAPRPRPGYLASRAFTPVPRRDGD</sequence>
<comment type="similarity">
    <text evidence="3">Belongs to the PhyH family. EctD subfamily.</text>
</comment>
<comment type="caution">
    <text evidence="14">The sequence shown here is derived from an EMBL/GenBank/DDBJ whole genome shotgun (WGS) entry which is preliminary data.</text>
</comment>
<comment type="catalytic activity">
    <reaction evidence="9">
        <text>L-ectoine + 2-oxoglutarate + O2 = 5-hydroxyectoine + succinate + CO2</text>
        <dbReference type="Rhea" id="RHEA:45740"/>
        <dbReference type="ChEBI" id="CHEBI:15379"/>
        <dbReference type="ChEBI" id="CHEBI:16526"/>
        <dbReference type="ChEBI" id="CHEBI:16810"/>
        <dbReference type="ChEBI" id="CHEBI:30031"/>
        <dbReference type="ChEBI" id="CHEBI:58515"/>
        <dbReference type="ChEBI" id="CHEBI:85413"/>
        <dbReference type="EC" id="1.14.11.55"/>
    </reaction>
</comment>
<keyword evidence="15" id="KW-1185">Reference proteome</keyword>
<reference evidence="14 15" key="1">
    <citation type="journal article" date="2019" name="Int. J. Syst. Evol. Microbiol.">
        <title>The Global Catalogue of Microorganisms (GCM) 10K type strain sequencing project: providing services to taxonomists for standard genome sequencing and annotation.</title>
        <authorList>
            <consortium name="The Broad Institute Genomics Platform"/>
            <consortium name="The Broad Institute Genome Sequencing Center for Infectious Disease"/>
            <person name="Wu L."/>
            <person name="Ma J."/>
        </authorList>
    </citation>
    <scope>NUCLEOTIDE SEQUENCE [LARGE SCALE GENOMIC DNA]</scope>
    <source>
        <strain evidence="14 15">JCM 14924</strain>
    </source>
</reference>
<dbReference type="InterPro" id="IPR012774">
    <property type="entry name" value="EctD"/>
</dbReference>
<dbReference type="InterPro" id="IPR005123">
    <property type="entry name" value="Oxoglu/Fe-dep_dioxygenase_dom"/>
</dbReference>
<evidence type="ECO:0000256" key="1">
    <source>
        <dbReference type="ARBA" id="ARBA00001954"/>
    </source>
</evidence>
<evidence type="ECO:0000256" key="5">
    <source>
        <dbReference type="ARBA" id="ARBA00022723"/>
    </source>
</evidence>
<keyword evidence="6" id="KW-0223">Dioxygenase</keyword>